<gene>
    <name evidence="2" type="ORF">g.7838</name>
</gene>
<evidence type="ECO:0000256" key="1">
    <source>
        <dbReference type="SAM" id="MobiDB-lite"/>
    </source>
</evidence>
<organism evidence="2">
    <name type="scientific">Homalodisca liturata</name>
    <dbReference type="NCBI Taxonomy" id="320908"/>
    <lineage>
        <taxon>Eukaryota</taxon>
        <taxon>Metazoa</taxon>
        <taxon>Ecdysozoa</taxon>
        <taxon>Arthropoda</taxon>
        <taxon>Hexapoda</taxon>
        <taxon>Insecta</taxon>
        <taxon>Pterygota</taxon>
        <taxon>Neoptera</taxon>
        <taxon>Paraneoptera</taxon>
        <taxon>Hemiptera</taxon>
        <taxon>Auchenorrhyncha</taxon>
        <taxon>Membracoidea</taxon>
        <taxon>Cicadellidae</taxon>
        <taxon>Cicadellinae</taxon>
        <taxon>Proconiini</taxon>
        <taxon>Homalodisca</taxon>
    </lineage>
</organism>
<name>A0A1B6JVI9_9HEMI</name>
<evidence type="ECO:0000313" key="2">
    <source>
        <dbReference type="EMBL" id="JAT03205.1"/>
    </source>
</evidence>
<sequence length="123" mass="14547">MPSHKHKKKKKSHKQKKYITSSSEDEGRPWKVKLSSSDSEDSANEERLTSLVRKSYLNHLQQALSQNFKNWYKNTEELPECLVQELVNKWSLVLEQKAIRACMMSELYRRNMVSSIQRTYVGR</sequence>
<dbReference type="EMBL" id="GECU01004502">
    <property type="protein sequence ID" value="JAT03205.1"/>
    <property type="molecule type" value="Transcribed_RNA"/>
</dbReference>
<proteinExistence type="predicted"/>
<dbReference type="AlphaFoldDB" id="A0A1B6JVI9"/>
<feature type="compositionally biased region" description="Basic residues" evidence="1">
    <location>
        <begin position="1"/>
        <end position="17"/>
    </location>
</feature>
<accession>A0A1B6JVI9</accession>
<feature type="region of interest" description="Disordered" evidence="1">
    <location>
        <begin position="1"/>
        <end position="45"/>
    </location>
</feature>
<reference evidence="2" key="1">
    <citation type="submission" date="2015-11" db="EMBL/GenBank/DDBJ databases">
        <title>De novo transcriptome assembly of four potential Pierce s Disease insect vectors from Arizona vineyards.</title>
        <authorList>
            <person name="Tassone E.E."/>
        </authorList>
    </citation>
    <scope>NUCLEOTIDE SEQUENCE</scope>
</reference>
<protein>
    <submittedName>
        <fullName evidence="2">Uncharacterized protein</fullName>
    </submittedName>
</protein>